<dbReference type="PROSITE" id="PS50195">
    <property type="entry name" value="PX"/>
    <property type="match status" value="1"/>
</dbReference>
<dbReference type="GO" id="GO:0035091">
    <property type="term" value="F:phosphatidylinositol binding"/>
    <property type="evidence" value="ECO:0007669"/>
    <property type="project" value="InterPro"/>
</dbReference>
<feature type="compositionally biased region" description="Low complexity" evidence="1">
    <location>
        <begin position="546"/>
        <end position="556"/>
    </location>
</feature>
<dbReference type="PANTHER" id="PTHR15629:SF2">
    <property type="entry name" value="SH3 DOMAIN-CONTAINING YSC84-LIKE PROTEIN 1"/>
    <property type="match status" value="1"/>
</dbReference>
<dbReference type="AlphaFoldDB" id="A0A8J9T5L8"/>
<organism evidence="3">
    <name type="scientific">Phaeodactylum tricornutum</name>
    <name type="common">Diatom</name>
    <dbReference type="NCBI Taxonomy" id="2850"/>
    <lineage>
        <taxon>Eukaryota</taxon>
        <taxon>Sar</taxon>
        <taxon>Stramenopiles</taxon>
        <taxon>Ochrophyta</taxon>
        <taxon>Bacillariophyta</taxon>
        <taxon>Bacillariophyceae</taxon>
        <taxon>Bacillariophycidae</taxon>
        <taxon>Naviculales</taxon>
        <taxon>Phaeodactylaceae</taxon>
        <taxon>Phaeodactylum</taxon>
    </lineage>
</organism>
<dbReference type="CDD" id="cd11526">
    <property type="entry name" value="SYLF_FYVE"/>
    <property type="match status" value="1"/>
</dbReference>
<dbReference type="InterPro" id="IPR001683">
    <property type="entry name" value="PX_dom"/>
</dbReference>
<dbReference type="SUPFAM" id="SSF64268">
    <property type="entry name" value="PX domain"/>
    <property type="match status" value="1"/>
</dbReference>
<evidence type="ECO:0000313" key="3">
    <source>
        <dbReference type="EMBL" id="CAG9283416.1"/>
    </source>
</evidence>
<dbReference type="Pfam" id="PF04366">
    <property type="entry name" value="Ysc84"/>
    <property type="match status" value="1"/>
</dbReference>
<feature type="region of interest" description="Disordered" evidence="1">
    <location>
        <begin position="1"/>
        <end position="44"/>
    </location>
</feature>
<name>A0A8J9T5L8_PHATR</name>
<dbReference type="InterPro" id="IPR007461">
    <property type="entry name" value="Ysc84_actin-binding"/>
</dbReference>
<protein>
    <recommendedName>
        <fullName evidence="2">PX domain-containing protein</fullName>
    </recommendedName>
</protein>
<dbReference type="Pfam" id="PF00787">
    <property type="entry name" value="PX"/>
    <property type="match status" value="1"/>
</dbReference>
<dbReference type="PANTHER" id="PTHR15629">
    <property type="entry name" value="SH3YL1 PROTEIN"/>
    <property type="match status" value="1"/>
</dbReference>
<sequence>MSASLRNDAMRRAAQLRDDNEDDSFDNEDLGPAFSGQLPRSTNVIPPYQQSLAVTDCGRIRPPTSQQLHHSTAEGTMRAMAHPMAASEPSMNSTKSSNTADLASTARQEWRKHGTGRTQALEDKRYAHATQNPHHFVVRVVSAEKRSDLSNATFTTYVIRVIQNQQEILVEHRYSDFAKLHALCQTHNVATPGDACFPAKHWAGRIGNWTPSITWAPDKHDDLVSFRTIQLDIWLVHLLEQYNAETLPPILAQAVFEFLAAPDKLPCERENDTSASGDRWKWNNPVSFTLGSSIRQATRTVQYMCHGNMSETDQAIPLDLLQQAKGLVFMTVFKAGFVVSGRLGTGLVIARLEDSFSGEGGPAWSAPAAVGTVGMGWGALVGGDVTHYLIVLTTTKAVKDICGSNSIQLGAELGVAVGPVGRGATSHLQTGDWTLHPAYAYAHSQGLFVGLSLEGSVVRIRNDVNSKFYGQPVDAGLVMQQKGPKAAEPLYQALEEATQIPVRDGAFRPSDYFSPPPKGAPTPRTSNTSRTPFRPPIDGRYNNLCSTSTPTSTSFC</sequence>
<accession>A0A8J9T5L8</accession>
<dbReference type="EMBL" id="OU594960">
    <property type="protein sequence ID" value="CAG9283416.1"/>
    <property type="molecule type" value="Genomic_DNA"/>
</dbReference>
<dbReference type="Gene3D" id="3.30.1520.10">
    <property type="entry name" value="Phox-like domain"/>
    <property type="match status" value="1"/>
</dbReference>
<reference evidence="3" key="1">
    <citation type="submission" date="2022-02" db="EMBL/GenBank/DDBJ databases">
        <authorList>
            <person name="Giguere J D."/>
        </authorList>
    </citation>
    <scope>NUCLEOTIDE SEQUENCE</scope>
    <source>
        <strain evidence="3">CCAP 1055/1</strain>
    </source>
</reference>
<feature type="compositionally biased region" description="Acidic residues" evidence="1">
    <location>
        <begin position="19"/>
        <end position="29"/>
    </location>
</feature>
<gene>
    <name evidence="3" type="ORF">PTTT1_LOCUS22719</name>
</gene>
<evidence type="ECO:0000259" key="2">
    <source>
        <dbReference type="PROSITE" id="PS50195"/>
    </source>
</evidence>
<feature type="compositionally biased region" description="Low complexity" evidence="1">
    <location>
        <begin position="521"/>
        <end position="532"/>
    </location>
</feature>
<evidence type="ECO:0000256" key="1">
    <source>
        <dbReference type="SAM" id="MobiDB-lite"/>
    </source>
</evidence>
<dbReference type="CDD" id="cd06093">
    <property type="entry name" value="PX_domain"/>
    <property type="match status" value="1"/>
</dbReference>
<feature type="compositionally biased region" description="Basic and acidic residues" evidence="1">
    <location>
        <begin position="8"/>
        <end position="18"/>
    </location>
</feature>
<feature type="compositionally biased region" description="Polar residues" evidence="1">
    <location>
        <begin position="89"/>
        <end position="107"/>
    </location>
</feature>
<feature type="region of interest" description="Disordered" evidence="1">
    <location>
        <begin position="84"/>
        <end position="118"/>
    </location>
</feature>
<dbReference type="Proteomes" id="UP000836788">
    <property type="component" value="Chromosome 19"/>
</dbReference>
<dbReference type="InterPro" id="IPR051702">
    <property type="entry name" value="SH3_domain_YSC84-like"/>
</dbReference>
<feature type="domain" description="PX" evidence="2">
    <location>
        <begin position="135"/>
        <end position="266"/>
    </location>
</feature>
<dbReference type="InterPro" id="IPR036871">
    <property type="entry name" value="PX_dom_sf"/>
</dbReference>
<proteinExistence type="predicted"/>
<feature type="region of interest" description="Disordered" evidence="1">
    <location>
        <begin position="505"/>
        <end position="556"/>
    </location>
</feature>